<dbReference type="AlphaFoldDB" id="A0A8J3LKP7"/>
<evidence type="ECO:0000313" key="4">
    <source>
        <dbReference type="Proteomes" id="UP000653674"/>
    </source>
</evidence>
<dbReference type="EMBL" id="BONU01000003">
    <property type="protein sequence ID" value="GIG72403.1"/>
    <property type="molecule type" value="Genomic_DNA"/>
</dbReference>
<evidence type="ECO:0000259" key="2">
    <source>
        <dbReference type="Pfam" id="PF13828"/>
    </source>
</evidence>
<keyword evidence="4" id="KW-1185">Reference proteome</keyword>
<gene>
    <name evidence="3" type="ORF">Pfl04_08070</name>
</gene>
<accession>A0A8J3LKP7</accession>
<dbReference type="Proteomes" id="UP000653674">
    <property type="component" value="Unassembled WGS sequence"/>
</dbReference>
<evidence type="ECO:0000313" key="3">
    <source>
        <dbReference type="EMBL" id="GIG72403.1"/>
    </source>
</evidence>
<sequence length="97" mass="9718">MYVIQQQLPTSGMAVASMVLAIIGLVSGCCSFGVPSILAVIFGHVALGETRSGRKSGHGMAVAGLVMGYVVMLPAILISVWVVLMGGIGAVSGGTTP</sequence>
<keyword evidence="1" id="KW-0812">Transmembrane</keyword>
<feature type="transmembrane region" description="Helical" evidence="1">
    <location>
        <begin position="20"/>
        <end position="47"/>
    </location>
</feature>
<keyword evidence="1" id="KW-1133">Transmembrane helix</keyword>
<comment type="caution">
    <text evidence="3">The sequence shown here is derived from an EMBL/GenBank/DDBJ whole genome shotgun (WGS) entry which is preliminary data.</text>
</comment>
<keyword evidence="1" id="KW-0472">Membrane</keyword>
<protein>
    <recommendedName>
        <fullName evidence="2">DUF4190 domain-containing protein</fullName>
    </recommendedName>
</protein>
<reference evidence="3" key="1">
    <citation type="submission" date="2021-01" db="EMBL/GenBank/DDBJ databases">
        <title>Whole genome shotgun sequence of Planosporangium flavigriseum NBRC 105377.</title>
        <authorList>
            <person name="Komaki H."/>
            <person name="Tamura T."/>
        </authorList>
    </citation>
    <scope>NUCLEOTIDE SEQUENCE</scope>
    <source>
        <strain evidence="3">NBRC 105377</strain>
    </source>
</reference>
<name>A0A8J3LKP7_9ACTN</name>
<evidence type="ECO:0000256" key="1">
    <source>
        <dbReference type="SAM" id="Phobius"/>
    </source>
</evidence>
<dbReference type="InterPro" id="IPR025241">
    <property type="entry name" value="DUF4190"/>
</dbReference>
<feature type="domain" description="DUF4190" evidence="2">
    <location>
        <begin position="13"/>
        <end position="76"/>
    </location>
</feature>
<feature type="transmembrane region" description="Helical" evidence="1">
    <location>
        <begin position="59"/>
        <end position="84"/>
    </location>
</feature>
<organism evidence="3 4">
    <name type="scientific">Planosporangium flavigriseum</name>
    <dbReference type="NCBI Taxonomy" id="373681"/>
    <lineage>
        <taxon>Bacteria</taxon>
        <taxon>Bacillati</taxon>
        <taxon>Actinomycetota</taxon>
        <taxon>Actinomycetes</taxon>
        <taxon>Micromonosporales</taxon>
        <taxon>Micromonosporaceae</taxon>
        <taxon>Planosporangium</taxon>
    </lineage>
</organism>
<dbReference type="Pfam" id="PF13828">
    <property type="entry name" value="DUF4190"/>
    <property type="match status" value="1"/>
</dbReference>
<proteinExistence type="predicted"/>